<dbReference type="Gene3D" id="1.10.150.130">
    <property type="match status" value="1"/>
</dbReference>
<dbReference type="Pfam" id="PF02899">
    <property type="entry name" value="Phage_int_SAM_1"/>
    <property type="match status" value="1"/>
</dbReference>
<dbReference type="InterPro" id="IPR011010">
    <property type="entry name" value="DNA_brk_join_enz"/>
</dbReference>
<keyword evidence="9" id="KW-1185">Reference proteome</keyword>
<evidence type="ECO:0000256" key="5">
    <source>
        <dbReference type="PROSITE-ProRule" id="PRU01248"/>
    </source>
</evidence>
<evidence type="ECO:0000256" key="1">
    <source>
        <dbReference type="ARBA" id="ARBA00008857"/>
    </source>
</evidence>
<evidence type="ECO:0000259" key="7">
    <source>
        <dbReference type="PROSITE" id="PS51900"/>
    </source>
</evidence>
<name>A0ABT2PTA4_9MOLU</name>
<dbReference type="RefSeq" id="WP_262095388.1">
    <property type="nucleotide sequence ID" value="NZ_JAOEGN010000001.1"/>
</dbReference>
<sequence>MKTHPLEALSETYLAEKKLAPSTLKSYRISFKHFIAYLKENDILYPRTSDIIHYRDYKRDLGNSTYYIHVHISALKGLYQYLSLNQKRLGLPEIYQYDIMQMVKNERIKKRMNKSVLTIDEARHLLLTTKKQRKSIWHYRNHAIISLMLTSGLSVFEVVHAKRADFIEVDGTFLLYITRRSGQNKVVIRLSKGTILAISDYLSKRKDDNPYLFWGHNPKKNHHLNRMFFYTMFKKVLKETGLEYTGITPYSLRHTAALFNLERGGSIEQTKALLGHVNIQSTLVYQAYLDRIKDDSETQIESMLIHEDSYLKDDFLSYLWFE</sequence>
<feature type="domain" description="Tyr recombinase" evidence="6">
    <location>
        <begin position="112"/>
        <end position="304"/>
    </location>
</feature>
<evidence type="ECO:0000313" key="9">
    <source>
        <dbReference type="Proteomes" id="UP001209076"/>
    </source>
</evidence>
<evidence type="ECO:0000256" key="2">
    <source>
        <dbReference type="ARBA" id="ARBA00022908"/>
    </source>
</evidence>
<gene>
    <name evidence="8" type="ORF">N7603_00675</name>
</gene>
<dbReference type="InterPro" id="IPR050090">
    <property type="entry name" value="Tyrosine_recombinase_XerCD"/>
</dbReference>
<dbReference type="InterPro" id="IPR044068">
    <property type="entry name" value="CB"/>
</dbReference>
<dbReference type="InterPro" id="IPR002104">
    <property type="entry name" value="Integrase_catalytic"/>
</dbReference>
<reference evidence="9" key="1">
    <citation type="submission" date="2023-07" db="EMBL/GenBank/DDBJ databases">
        <title>Novel Mycoplasma species identified in domestic and wild animals.</title>
        <authorList>
            <person name="Volokhov D.V."/>
            <person name="Furtak V.A."/>
            <person name="Zagorodnyaya T.A."/>
        </authorList>
    </citation>
    <scope>NUCLEOTIDE SEQUENCE [LARGE SCALE GENOMIC DNA]</scope>
    <source>
        <strain evidence="9">92-19</strain>
    </source>
</reference>
<dbReference type="PROSITE" id="PS51898">
    <property type="entry name" value="TYR_RECOMBINASE"/>
    <property type="match status" value="1"/>
</dbReference>
<evidence type="ECO:0000313" key="8">
    <source>
        <dbReference type="EMBL" id="MCU0104175.1"/>
    </source>
</evidence>
<evidence type="ECO:0000259" key="6">
    <source>
        <dbReference type="PROSITE" id="PS51898"/>
    </source>
</evidence>
<keyword evidence="3 5" id="KW-0238">DNA-binding</keyword>
<dbReference type="EMBL" id="JAOEGN010000001">
    <property type="protein sequence ID" value="MCU0104175.1"/>
    <property type="molecule type" value="Genomic_DNA"/>
</dbReference>
<keyword evidence="4" id="KW-0233">DNA recombination</keyword>
<dbReference type="Gene3D" id="1.10.443.10">
    <property type="entry name" value="Intergrase catalytic core"/>
    <property type="match status" value="1"/>
</dbReference>
<proteinExistence type="inferred from homology"/>
<dbReference type="PROSITE" id="PS51900">
    <property type="entry name" value="CB"/>
    <property type="match status" value="1"/>
</dbReference>
<dbReference type="InterPro" id="IPR013762">
    <property type="entry name" value="Integrase-like_cat_sf"/>
</dbReference>
<dbReference type="PANTHER" id="PTHR30349">
    <property type="entry name" value="PHAGE INTEGRASE-RELATED"/>
    <property type="match status" value="1"/>
</dbReference>
<protein>
    <submittedName>
        <fullName evidence="8">Site-specific integrase</fullName>
    </submittedName>
</protein>
<dbReference type="SUPFAM" id="SSF56349">
    <property type="entry name" value="DNA breaking-rejoining enzymes"/>
    <property type="match status" value="1"/>
</dbReference>
<comment type="similarity">
    <text evidence="1">Belongs to the 'phage' integrase family.</text>
</comment>
<dbReference type="Pfam" id="PF00589">
    <property type="entry name" value="Phage_integrase"/>
    <property type="match status" value="1"/>
</dbReference>
<feature type="domain" description="Core-binding (CB)" evidence="7">
    <location>
        <begin position="1"/>
        <end position="83"/>
    </location>
</feature>
<evidence type="ECO:0000256" key="3">
    <source>
        <dbReference type="ARBA" id="ARBA00023125"/>
    </source>
</evidence>
<keyword evidence="2" id="KW-0229">DNA integration</keyword>
<dbReference type="Proteomes" id="UP001209076">
    <property type="component" value="Unassembled WGS sequence"/>
</dbReference>
<comment type="caution">
    <text evidence="8">The sequence shown here is derived from an EMBL/GenBank/DDBJ whole genome shotgun (WGS) entry which is preliminary data.</text>
</comment>
<dbReference type="InterPro" id="IPR010998">
    <property type="entry name" value="Integrase_recombinase_N"/>
</dbReference>
<organism evidence="8 9">
    <name type="scientific">Paracholeplasma vituli</name>
    <dbReference type="NCBI Taxonomy" id="69473"/>
    <lineage>
        <taxon>Bacteria</taxon>
        <taxon>Bacillati</taxon>
        <taxon>Mycoplasmatota</taxon>
        <taxon>Mollicutes</taxon>
        <taxon>Acholeplasmatales</taxon>
        <taxon>Acholeplasmataceae</taxon>
        <taxon>Paracholeplasma</taxon>
    </lineage>
</organism>
<dbReference type="InterPro" id="IPR004107">
    <property type="entry name" value="Integrase_SAM-like_N"/>
</dbReference>
<dbReference type="PANTHER" id="PTHR30349:SF41">
    <property type="entry name" value="INTEGRASE_RECOMBINASE PROTEIN MJ0367-RELATED"/>
    <property type="match status" value="1"/>
</dbReference>
<accession>A0ABT2PTA4</accession>
<evidence type="ECO:0000256" key="4">
    <source>
        <dbReference type="ARBA" id="ARBA00023172"/>
    </source>
</evidence>